<evidence type="ECO:0000256" key="1">
    <source>
        <dbReference type="SAM" id="MobiDB-lite"/>
    </source>
</evidence>
<feature type="region of interest" description="Disordered" evidence="1">
    <location>
        <begin position="154"/>
        <end position="201"/>
    </location>
</feature>
<feature type="compositionally biased region" description="Basic and acidic residues" evidence="1">
    <location>
        <begin position="154"/>
        <end position="170"/>
    </location>
</feature>
<feature type="compositionally biased region" description="Polar residues" evidence="1">
    <location>
        <begin position="85"/>
        <end position="102"/>
    </location>
</feature>
<name>A0A2N9G3N6_FAGSY</name>
<feature type="region of interest" description="Disordered" evidence="1">
    <location>
        <begin position="67"/>
        <end position="115"/>
    </location>
</feature>
<dbReference type="AlphaFoldDB" id="A0A2N9G3N6"/>
<dbReference type="PANTHER" id="PTHR38221">
    <property type="entry name" value="BNAA04G14260D PROTEIN"/>
    <property type="match status" value="1"/>
</dbReference>
<proteinExistence type="predicted"/>
<sequence length="356" mass="39006">MVDHRVNDPFASITELCHVSASQEERLRHCSFALESDGCSGHDDGDSSDPTQSMEVDVASTGIVMVSPPESSEEKDDSNPHDVFQTPTEGSLLASSEEQQQPMAVDGPRHSDAEALAGCTDGSEAVDLGKDSDLGFSEVELAQRVYDEDSVCESEKLGLSRRESSLKESLAESPSKKLKILDPNLASEAPEPCTGALSDSDPEIHQNTEIIEDSEVEANDEEIKVCGESSAKRKLAFPYGDTEIVQSESEEDWEETEEGEVNHEKANASKIYRVLPVSMHVPAENRAERVDNNGGLNGKEVTILDVLKFLKDGCDEEDDSLKSVSIFDMCKQQGMTFPQPCWWPEEGFEVVDDKDK</sequence>
<reference evidence="2" key="1">
    <citation type="submission" date="2018-02" db="EMBL/GenBank/DDBJ databases">
        <authorList>
            <person name="Cohen D.B."/>
            <person name="Kent A.D."/>
        </authorList>
    </citation>
    <scope>NUCLEOTIDE SEQUENCE</scope>
</reference>
<protein>
    <submittedName>
        <fullName evidence="2">Uncharacterized protein</fullName>
    </submittedName>
</protein>
<evidence type="ECO:0000313" key="2">
    <source>
        <dbReference type="EMBL" id="SPC94045.1"/>
    </source>
</evidence>
<dbReference type="EMBL" id="OIVN01001446">
    <property type="protein sequence ID" value="SPC94045.1"/>
    <property type="molecule type" value="Genomic_DNA"/>
</dbReference>
<organism evidence="2">
    <name type="scientific">Fagus sylvatica</name>
    <name type="common">Beechnut</name>
    <dbReference type="NCBI Taxonomy" id="28930"/>
    <lineage>
        <taxon>Eukaryota</taxon>
        <taxon>Viridiplantae</taxon>
        <taxon>Streptophyta</taxon>
        <taxon>Embryophyta</taxon>
        <taxon>Tracheophyta</taxon>
        <taxon>Spermatophyta</taxon>
        <taxon>Magnoliopsida</taxon>
        <taxon>eudicotyledons</taxon>
        <taxon>Gunneridae</taxon>
        <taxon>Pentapetalae</taxon>
        <taxon>rosids</taxon>
        <taxon>fabids</taxon>
        <taxon>Fagales</taxon>
        <taxon>Fagaceae</taxon>
        <taxon>Fagus</taxon>
    </lineage>
</organism>
<gene>
    <name evidence="2" type="ORF">FSB_LOCUS21927</name>
</gene>
<accession>A0A2N9G3N6</accession>
<dbReference type="PANTHER" id="PTHR38221:SF1">
    <property type="entry name" value="OVULE PROTEIN"/>
    <property type="match status" value="1"/>
</dbReference>